<proteinExistence type="predicted"/>
<evidence type="ECO:0000313" key="2">
    <source>
        <dbReference type="Proteomes" id="UP000254340"/>
    </source>
</evidence>
<organism evidence="1 2">
    <name type="scientific">Klebsiella pneumoniae</name>
    <dbReference type="NCBI Taxonomy" id="573"/>
    <lineage>
        <taxon>Bacteria</taxon>
        <taxon>Pseudomonadati</taxon>
        <taxon>Pseudomonadota</taxon>
        <taxon>Gammaproteobacteria</taxon>
        <taxon>Enterobacterales</taxon>
        <taxon>Enterobacteriaceae</taxon>
        <taxon>Klebsiella/Raoultella group</taxon>
        <taxon>Klebsiella</taxon>
        <taxon>Klebsiella pneumoniae complex</taxon>
    </lineage>
</organism>
<dbReference type="EMBL" id="UGLH01000005">
    <property type="protein sequence ID" value="STT78963.1"/>
    <property type="molecule type" value="Genomic_DNA"/>
</dbReference>
<dbReference type="Proteomes" id="UP000254340">
    <property type="component" value="Unassembled WGS sequence"/>
</dbReference>
<accession>A0A377XC44</accession>
<reference evidence="1 2" key="1">
    <citation type="submission" date="2018-06" db="EMBL/GenBank/DDBJ databases">
        <authorList>
            <consortium name="Pathogen Informatics"/>
            <person name="Doyle S."/>
        </authorList>
    </citation>
    <scope>NUCLEOTIDE SEQUENCE [LARGE SCALE GENOMIC DNA]</scope>
    <source>
        <strain evidence="1 2">NCTC5047</strain>
    </source>
</reference>
<evidence type="ECO:0000313" key="1">
    <source>
        <dbReference type="EMBL" id="STT78963.1"/>
    </source>
</evidence>
<name>A0A377XC44_KLEPN</name>
<protein>
    <submittedName>
        <fullName evidence="1">Uncharacterized protein</fullName>
    </submittedName>
</protein>
<dbReference type="AlphaFoldDB" id="A0A377XC44"/>
<gene>
    <name evidence="1" type="ORF">NCTC5047_01749</name>
</gene>
<sequence length="107" mass="12443">MHDLICTSVTGIASSYFVVGETYSADEEWRLTTPNPDGSLALWTVEGNMIYGIVGDHDSEVFSKIRRFIAKPFLLPFMQIWIIVYDELTKLRRFIMHSKRWSSCLHR</sequence>